<keyword evidence="2" id="KW-1185">Reference proteome</keyword>
<dbReference type="AlphaFoldDB" id="Q2SHY1"/>
<sequence length="52" mass="6161">MDTRTSVAKTTPTSVWPKPAPRQWRRFLRKARILIWAEDEEQTFVAGRYPSQ</sequence>
<reference evidence="1 2" key="1">
    <citation type="journal article" date="2005" name="Nucleic Acids Res.">
        <title>Genomic blueprint of Hahella chejuensis, a marine microbe producing an algicidal agent.</title>
        <authorList>
            <person name="Jeong H."/>
            <person name="Yim J.H."/>
            <person name="Lee C."/>
            <person name="Choi S.-H."/>
            <person name="Park Y.K."/>
            <person name="Yoon S.H."/>
            <person name="Hur C.-G."/>
            <person name="Kang H.-Y."/>
            <person name="Kim D."/>
            <person name="Lee H.H."/>
            <person name="Park K.H."/>
            <person name="Park S.-H."/>
            <person name="Park H.-S."/>
            <person name="Lee H.K."/>
            <person name="Oh T.K."/>
            <person name="Kim J.F."/>
        </authorList>
    </citation>
    <scope>NUCLEOTIDE SEQUENCE [LARGE SCALE GENOMIC DNA]</scope>
    <source>
        <strain evidence="1 2">KCTC 2396</strain>
    </source>
</reference>
<protein>
    <submittedName>
        <fullName evidence="1">Uncharacterized protein</fullName>
    </submittedName>
</protein>
<evidence type="ECO:0000313" key="1">
    <source>
        <dbReference type="EMBL" id="ABC29743.1"/>
    </source>
</evidence>
<dbReference type="Proteomes" id="UP000000238">
    <property type="component" value="Chromosome"/>
</dbReference>
<evidence type="ECO:0000313" key="2">
    <source>
        <dbReference type="Proteomes" id="UP000000238"/>
    </source>
</evidence>
<name>Q2SHY1_HAHCH</name>
<dbReference type="KEGG" id="hch:HCH_02974"/>
<dbReference type="HOGENOM" id="CLU_3080466_0_0_6"/>
<dbReference type="EMBL" id="CP000155">
    <property type="protein sequence ID" value="ABC29743.1"/>
    <property type="molecule type" value="Genomic_DNA"/>
</dbReference>
<organism evidence="1 2">
    <name type="scientific">Hahella chejuensis (strain KCTC 2396)</name>
    <dbReference type="NCBI Taxonomy" id="349521"/>
    <lineage>
        <taxon>Bacteria</taxon>
        <taxon>Pseudomonadati</taxon>
        <taxon>Pseudomonadota</taxon>
        <taxon>Gammaproteobacteria</taxon>
        <taxon>Oceanospirillales</taxon>
        <taxon>Hahellaceae</taxon>
        <taxon>Hahella</taxon>
    </lineage>
</organism>
<gene>
    <name evidence="1" type="ordered locus">HCH_02974</name>
</gene>
<accession>Q2SHY1</accession>
<proteinExistence type="predicted"/>